<organism evidence="5 6">
    <name type="scientific">Sedimentisphaera cyanobacteriorum</name>
    <dbReference type="NCBI Taxonomy" id="1940790"/>
    <lineage>
        <taxon>Bacteria</taxon>
        <taxon>Pseudomonadati</taxon>
        <taxon>Planctomycetota</taxon>
        <taxon>Phycisphaerae</taxon>
        <taxon>Sedimentisphaerales</taxon>
        <taxon>Sedimentisphaeraceae</taxon>
        <taxon>Sedimentisphaera</taxon>
    </lineage>
</organism>
<dbReference type="GO" id="GO:0009341">
    <property type="term" value="C:beta-galactosidase complex"/>
    <property type="evidence" value="ECO:0007669"/>
    <property type="project" value="InterPro"/>
</dbReference>
<feature type="coiled-coil region" evidence="3">
    <location>
        <begin position="27"/>
        <end position="54"/>
    </location>
</feature>
<keyword evidence="2" id="KW-0326">Glycosidase</keyword>
<protein>
    <submittedName>
        <fullName evidence="5">Beta-galactosidase</fullName>
    </submittedName>
</protein>
<dbReference type="RefSeq" id="WP_077540182.1">
    <property type="nucleotide sequence ID" value="NZ_CP019633.1"/>
</dbReference>
<keyword evidence="6" id="KW-1185">Reference proteome</keyword>
<dbReference type="Proteomes" id="UP000188273">
    <property type="component" value="Chromosome"/>
</dbReference>
<evidence type="ECO:0000256" key="2">
    <source>
        <dbReference type="ARBA" id="ARBA00023295"/>
    </source>
</evidence>
<dbReference type="EMBL" id="CP019633">
    <property type="protein sequence ID" value="AQQ09598.1"/>
    <property type="molecule type" value="Genomic_DNA"/>
</dbReference>
<dbReference type="STRING" id="1940790.L21SP3_01406"/>
<dbReference type="Pfam" id="PF02449">
    <property type="entry name" value="Glyco_hydro_42"/>
    <property type="match status" value="1"/>
</dbReference>
<gene>
    <name evidence="5" type="ORF">L21SP3_01406</name>
</gene>
<dbReference type="GO" id="GO:0005975">
    <property type="term" value="P:carbohydrate metabolic process"/>
    <property type="evidence" value="ECO:0007669"/>
    <property type="project" value="InterPro"/>
</dbReference>
<dbReference type="SUPFAM" id="SSF51445">
    <property type="entry name" value="(Trans)glycosidases"/>
    <property type="match status" value="1"/>
</dbReference>
<dbReference type="InterPro" id="IPR013529">
    <property type="entry name" value="Glyco_hydro_42_N"/>
</dbReference>
<evidence type="ECO:0000256" key="3">
    <source>
        <dbReference type="SAM" id="Coils"/>
    </source>
</evidence>
<dbReference type="GO" id="GO:0004565">
    <property type="term" value="F:beta-galactosidase activity"/>
    <property type="evidence" value="ECO:0007669"/>
    <property type="project" value="InterPro"/>
</dbReference>
<proteinExistence type="predicted"/>
<dbReference type="InterPro" id="IPR017853">
    <property type="entry name" value="GH"/>
</dbReference>
<dbReference type="InterPro" id="IPR029062">
    <property type="entry name" value="Class_I_gatase-like"/>
</dbReference>
<accession>A0A1Q2HQ87</accession>
<evidence type="ECO:0000313" key="5">
    <source>
        <dbReference type="EMBL" id="AQQ09598.1"/>
    </source>
</evidence>
<dbReference type="Gene3D" id="3.40.50.880">
    <property type="match status" value="1"/>
</dbReference>
<feature type="domain" description="Glycoside hydrolase family 42 N-terminal" evidence="4">
    <location>
        <begin position="251"/>
        <end position="518"/>
    </location>
</feature>
<reference evidence="6" key="1">
    <citation type="submission" date="2017-02" db="EMBL/GenBank/DDBJ databases">
        <title>Comparative genomics and description of representatives of a novel lineage of planctomycetes thriving in anoxic sediments.</title>
        <authorList>
            <person name="Spring S."/>
            <person name="Bunk B."/>
            <person name="Sproer C."/>
            <person name="Klenk H.-P."/>
        </authorList>
    </citation>
    <scope>NUCLEOTIDE SEQUENCE [LARGE SCALE GENOMIC DNA]</scope>
    <source>
        <strain evidence="6">L21-RPul-D3</strain>
    </source>
</reference>
<dbReference type="AlphaFoldDB" id="A0A1Q2HQ87"/>
<dbReference type="KEGG" id="pbu:L21SP3_01406"/>
<keyword evidence="3" id="KW-0175">Coiled coil</keyword>
<evidence type="ECO:0000313" key="6">
    <source>
        <dbReference type="Proteomes" id="UP000188273"/>
    </source>
</evidence>
<evidence type="ECO:0000259" key="4">
    <source>
        <dbReference type="Pfam" id="PF02449"/>
    </source>
</evidence>
<keyword evidence="1" id="KW-0378">Hydrolase</keyword>
<dbReference type="Gene3D" id="3.20.20.80">
    <property type="entry name" value="Glycosidases"/>
    <property type="match status" value="1"/>
</dbReference>
<name>A0A1Q2HQ87_9BACT</name>
<dbReference type="OrthoDB" id="222556at2"/>
<evidence type="ECO:0000256" key="1">
    <source>
        <dbReference type="ARBA" id="ARBA00022801"/>
    </source>
</evidence>
<sequence>MFASISAELRLICVFLVFILACNVNGSDDYRALRKEAEAKLDRLENFLKKADEHGLETGCESVSVSVAKAFLEFAQWDYNNKEKLRDILSEWKKGPKNFDPAKKAEGLAEFELRETIKLLDEVWEKSKNKKDNLWNRRGMKEFNPAKAEIKDGWVKYKGRVVYPYGFNVLQDHWKHNNFETLATLYLDCMGTEKQGRNESIREKFAKGLNQLKSFGLMGDVLIGHHGVPEKAKESNPEIAGEFGHGVGYDIDHPLARGLWKKTLSKVVGITADSENIKLYDIMNEPSWLTAKTKWTDENVQLPSRYTIAGYRSWLKDIYKDISNLNSSWGKDFASFSEIQSFQRTPENKAAWYDWCRYNQIRCTDFFRFMHDEIKQHDPQAKCHVKFINHNVLIGSGGPWSIGKEGIIPARHKGLDREAVMEIMEVNGCDTRITDGGNMILPHPYSDPSEYALNWRAQSMCFDFMKSLQPDKLLYDSEWHSVQTIKYRNQRISPEHMKLSLWLAHMHGMGANITWYWGRKGVSARGGWQGSFYANITTQPRLLYSYLQNMLRLNSYADKVHLFSEQKRPVRILYSNASAIQDTVSCDAAIIAYESLYFSGLPIGFVTEKMLQENALSDCECLIAANTGYVEDETVAAVKKFIDRGGEVVNLGDDTFKFNKRGKKRSLKDYAFIKRCRSFDLKSPKKLAPAMVYLMKKWEISSEFNVEPSGNGSLWGVLCRSVQSDNKSYVLLMNLTKQAKGVSLKRKGKTPASAKEIIEGVKVNPENITLKSRDVLFMEIP</sequence>